<keyword evidence="1" id="KW-1133">Transmembrane helix</keyword>
<organism evidence="2 3">
    <name type="scientific">Cristinia sonorae</name>
    <dbReference type="NCBI Taxonomy" id="1940300"/>
    <lineage>
        <taxon>Eukaryota</taxon>
        <taxon>Fungi</taxon>
        <taxon>Dikarya</taxon>
        <taxon>Basidiomycota</taxon>
        <taxon>Agaricomycotina</taxon>
        <taxon>Agaricomycetes</taxon>
        <taxon>Agaricomycetidae</taxon>
        <taxon>Agaricales</taxon>
        <taxon>Pleurotineae</taxon>
        <taxon>Stephanosporaceae</taxon>
        <taxon>Cristinia</taxon>
    </lineage>
</organism>
<sequence length="361" mass="39723">MRTLQAYDAVTSSSDSITIDRATIVGFDFAYAAYGVHATLFFLCLSQLLAQRKARPRRSYALIAYISLLFILGSLANGIDMRMGQSIFVDNRDYPGGPGAYAPTTFTVPINVICTAACVIGAWLQDALMLYRFYIILSPAWYVMAVPTGLFIVSIVMSCLLLAQLTHPNSTIWQRANVNIELAYWSTTIATNILLTILIVTYLIRQRRRVINLAGHDSMSARTPYLSASAMLVEAAFLYTVFGLAFLIPYALGNPLNILFFSLLGQVQFITPLLIILRVVQGRSFAGRPTDTIHSVSSTSTSTPSTEWSNTDRYLAKAAGSYTQTPREMRSSGDIVFKSPMVIVAQESHGCAAAGCWREKV</sequence>
<keyword evidence="3" id="KW-1185">Reference proteome</keyword>
<dbReference type="AlphaFoldDB" id="A0A8K0XQS2"/>
<dbReference type="EMBL" id="JAEVFJ010000012">
    <property type="protein sequence ID" value="KAH8101399.1"/>
    <property type="molecule type" value="Genomic_DNA"/>
</dbReference>
<evidence type="ECO:0000256" key="1">
    <source>
        <dbReference type="SAM" id="Phobius"/>
    </source>
</evidence>
<feature type="transmembrane region" description="Helical" evidence="1">
    <location>
        <begin position="183"/>
        <end position="204"/>
    </location>
</feature>
<keyword evidence="1" id="KW-0472">Membrane</keyword>
<name>A0A8K0XQS2_9AGAR</name>
<comment type="caution">
    <text evidence="2">The sequence shown here is derived from an EMBL/GenBank/DDBJ whole genome shotgun (WGS) entry which is preliminary data.</text>
</comment>
<dbReference type="Proteomes" id="UP000813824">
    <property type="component" value="Unassembled WGS sequence"/>
</dbReference>
<feature type="transmembrane region" description="Helical" evidence="1">
    <location>
        <begin position="136"/>
        <end position="163"/>
    </location>
</feature>
<feature type="transmembrane region" description="Helical" evidence="1">
    <location>
        <begin position="62"/>
        <end position="79"/>
    </location>
</feature>
<reference evidence="2" key="1">
    <citation type="journal article" date="2021" name="New Phytol.">
        <title>Evolutionary innovations through gain and loss of genes in the ectomycorrhizal Boletales.</title>
        <authorList>
            <person name="Wu G."/>
            <person name="Miyauchi S."/>
            <person name="Morin E."/>
            <person name="Kuo A."/>
            <person name="Drula E."/>
            <person name="Varga T."/>
            <person name="Kohler A."/>
            <person name="Feng B."/>
            <person name="Cao Y."/>
            <person name="Lipzen A."/>
            <person name="Daum C."/>
            <person name="Hundley H."/>
            <person name="Pangilinan J."/>
            <person name="Johnson J."/>
            <person name="Barry K."/>
            <person name="LaButti K."/>
            <person name="Ng V."/>
            <person name="Ahrendt S."/>
            <person name="Min B."/>
            <person name="Choi I.G."/>
            <person name="Park H."/>
            <person name="Plett J.M."/>
            <person name="Magnuson J."/>
            <person name="Spatafora J.W."/>
            <person name="Nagy L.G."/>
            <person name="Henrissat B."/>
            <person name="Grigoriev I.V."/>
            <person name="Yang Z.L."/>
            <person name="Xu J."/>
            <person name="Martin F.M."/>
        </authorList>
    </citation>
    <scope>NUCLEOTIDE SEQUENCE</scope>
    <source>
        <strain evidence="2">KKN 215</strain>
    </source>
</reference>
<feature type="transmembrane region" description="Helical" evidence="1">
    <location>
        <begin position="99"/>
        <end position="124"/>
    </location>
</feature>
<proteinExistence type="predicted"/>
<feature type="transmembrane region" description="Helical" evidence="1">
    <location>
        <begin position="29"/>
        <end position="50"/>
    </location>
</feature>
<evidence type="ECO:0000313" key="2">
    <source>
        <dbReference type="EMBL" id="KAH8101399.1"/>
    </source>
</evidence>
<feature type="transmembrane region" description="Helical" evidence="1">
    <location>
        <begin position="225"/>
        <end position="252"/>
    </location>
</feature>
<gene>
    <name evidence="2" type="ORF">BXZ70DRAFT_891770</name>
</gene>
<dbReference type="OrthoDB" id="2641762at2759"/>
<feature type="transmembrane region" description="Helical" evidence="1">
    <location>
        <begin position="258"/>
        <end position="280"/>
    </location>
</feature>
<evidence type="ECO:0000313" key="3">
    <source>
        <dbReference type="Proteomes" id="UP000813824"/>
    </source>
</evidence>
<keyword evidence="1" id="KW-0812">Transmembrane</keyword>
<accession>A0A8K0XQS2</accession>
<protein>
    <submittedName>
        <fullName evidence="2">Uncharacterized protein</fullName>
    </submittedName>
</protein>